<gene>
    <name evidence="1" type="ORF">OG579_07085</name>
</gene>
<keyword evidence="2" id="KW-1185">Reference proteome</keyword>
<dbReference type="AlphaFoldDB" id="A0AAU4K6G3"/>
<evidence type="ECO:0000313" key="2">
    <source>
        <dbReference type="Proteomes" id="UP001432128"/>
    </source>
</evidence>
<dbReference type="Proteomes" id="UP001432128">
    <property type="component" value="Chromosome"/>
</dbReference>
<proteinExistence type="predicted"/>
<dbReference type="KEGG" id="whr:OG579_07085"/>
<evidence type="ECO:0000313" key="1">
    <source>
        <dbReference type="EMBL" id="WUM21538.1"/>
    </source>
</evidence>
<organism evidence="1 2">
    <name type="scientific">Williamsia herbipolensis</name>
    <dbReference type="NCBI Taxonomy" id="1603258"/>
    <lineage>
        <taxon>Bacteria</taxon>
        <taxon>Bacillati</taxon>
        <taxon>Actinomycetota</taxon>
        <taxon>Actinomycetes</taxon>
        <taxon>Mycobacteriales</taxon>
        <taxon>Nocardiaceae</taxon>
        <taxon>Williamsia</taxon>
    </lineage>
</organism>
<evidence type="ECO:0008006" key="3">
    <source>
        <dbReference type="Google" id="ProtNLM"/>
    </source>
</evidence>
<reference evidence="1 2" key="1">
    <citation type="submission" date="2022-10" db="EMBL/GenBank/DDBJ databases">
        <title>The complete genomes of actinobacterial strains from the NBC collection.</title>
        <authorList>
            <person name="Joergensen T.S."/>
            <person name="Alvarez Arevalo M."/>
            <person name="Sterndorff E.B."/>
            <person name="Faurdal D."/>
            <person name="Vuksanovic O."/>
            <person name="Mourched A.-S."/>
            <person name="Charusanti P."/>
            <person name="Shaw S."/>
            <person name="Blin K."/>
            <person name="Weber T."/>
        </authorList>
    </citation>
    <scope>NUCLEOTIDE SEQUENCE [LARGE SCALE GENOMIC DNA]</scope>
    <source>
        <strain evidence="1 2">NBC_00319</strain>
    </source>
</reference>
<protein>
    <recommendedName>
        <fullName evidence="3">UspA domain-containing protein</fullName>
    </recommendedName>
</protein>
<name>A0AAU4K6G3_9NOCA</name>
<dbReference type="RefSeq" id="WP_150116547.1">
    <property type="nucleotide sequence ID" value="NZ_CP108021.1"/>
</dbReference>
<dbReference type="EMBL" id="CP108021">
    <property type="protein sequence ID" value="WUM21538.1"/>
    <property type="molecule type" value="Genomic_DNA"/>
</dbReference>
<sequence length="146" mass="15531">MTTAQRIRPTCTSDIALSARGVVVVPVDDVAAPCHEAIVRARCFGRMVRAVHVCPAGADHQELRRCWQTAHPLVDLVIIDARPHERAATLIADWVHVMSSVDDLLVVLADGTEAGDAHALSTDLATALDAALVTSPKVLVAHLHVG</sequence>
<accession>A0AAU4K6G3</accession>